<keyword evidence="6" id="KW-1185">Reference proteome</keyword>
<keyword evidence="2" id="KW-1064">Adaptive immunity</keyword>
<dbReference type="InterPro" id="IPR013783">
    <property type="entry name" value="Ig-like_fold"/>
</dbReference>
<sequence>MQIFAGLVLMVSFCLSLGDEVNQDVKSVNRTEEHEVTLECSFKTSSSYADLHWYRQYPGLLNHAGLKLPLLERKSSYWPLETLLS</sequence>
<dbReference type="PANTHER" id="PTHR19367">
    <property type="entry name" value="T-CELL RECEPTOR ALPHA CHAIN V REGION"/>
    <property type="match status" value="1"/>
</dbReference>
<dbReference type="AlphaFoldDB" id="A0AAD7VZK2"/>
<evidence type="ECO:0000256" key="3">
    <source>
        <dbReference type="ARBA" id="ARBA00023319"/>
    </source>
</evidence>
<name>A0AAD7VZK2_9TELE</name>
<comment type="caution">
    <text evidence="5">The sequence shown here is derived from an EMBL/GenBank/DDBJ whole genome shotgun (WGS) entry which is preliminary data.</text>
</comment>
<proteinExistence type="predicted"/>
<evidence type="ECO:0000313" key="5">
    <source>
        <dbReference type="EMBL" id="KAJ8362509.1"/>
    </source>
</evidence>
<keyword evidence="1 4" id="KW-0732">Signal</keyword>
<feature type="chain" id="PRO_5041919927" evidence="4">
    <location>
        <begin position="19"/>
        <end position="85"/>
    </location>
</feature>
<reference evidence="5" key="1">
    <citation type="journal article" date="2023" name="Science">
        <title>Genome structures resolve the early diversification of teleost fishes.</title>
        <authorList>
            <person name="Parey E."/>
            <person name="Louis A."/>
            <person name="Montfort J."/>
            <person name="Bouchez O."/>
            <person name="Roques C."/>
            <person name="Iampietro C."/>
            <person name="Lluch J."/>
            <person name="Castinel A."/>
            <person name="Donnadieu C."/>
            <person name="Desvignes T."/>
            <person name="Floi Bucao C."/>
            <person name="Jouanno E."/>
            <person name="Wen M."/>
            <person name="Mejri S."/>
            <person name="Dirks R."/>
            <person name="Jansen H."/>
            <person name="Henkel C."/>
            <person name="Chen W.J."/>
            <person name="Zahm M."/>
            <person name="Cabau C."/>
            <person name="Klopp C."/>
            <person name="Thompson A.W."/>
            <person name="Robinson-Rechavi M."/>
            <person name="Braasch I."/>
            <person name="Lecointre G."/>
            <person name="Bobe J."/>
            <person name="Postlethwait J.H."/>
            <person name="Berthelot C."/>
            <person name="Roest Crollius H."/>
            <person name="Guiguen Y."/>
        </authorList>
    </citation>
    <scope>NUCLEOTIDE SEQUENCE</scope>
    <source>
        <strain evidence="5">NC1722</strain>
    </source>
</reference>
<evidence type="ECO:0000313" key="6">
    <source>
        <dbReference type="Proteomes" id="UP001221898"/>
    </source>
</evidence>
<evidence type="ECO:0000256" key="4">
    <source>
        <dbReference type="SAM" id="SignalP"/>
    </source>
</evidence>
<keyword evidence="3" id="KW-0393">Immunoglobulin domain</keyword>
<dbReference type="EMBL" id="JAINUG010000649">
    <property type="protein sequence ID" value="KAJ8362509.1"/>
    <property type="molecule type" value="Genomic_DNA"/>
</dbReference>
<dbReference type="InterPro" id="IPR036179">
    <property type="entry name" value="Ig-like_dom_sf"/>
</dbReference>
<gene>
    <name evidence="5" type="ORF">AAFF_G00370000</name>
</gene>
<evidence type="ECO:0000256" key="2">
    <source>
        <dbReference type="ARBA" id="ARBA00023130"/>
    </source>
</evidence>
<evidence type="ECO:0000256" key="1">
    <source>
        <dbReference type="ARBA" id="ARBA00022729"/>
    </source>
</evidence>
<dbReference type="PANTHER" id="PTHR19367:SF18">
    <property type="entry name" value="T CELL RECEPTOR ALPHA VARIABLE 16"/>
    <property type="match status" value="1"/>
</dbReference>
<dbReference type="GO" id="GO:0002250">
    <property type="term" value="P:adaptive immune response"/>
    <property type="evidence" value="ECO:0007669"/>
    <property type="project" value="UniProtKB-KW"/>
</dbReference>
<dbReference type="Proteomes" id="UP001221898">
    <property type="component" value="Unassembled WGS sequence"/>
</dbReference>
<feature type="signal peptide" evidence="4">
    <location>
        <begin position="1"/>
        <end position="18"/>
    </location>
</feature>
<organism evidence="5 6">
    <name type="scientific">Aldrovandia affinis</name>
    <dbReference type="NCBI Taxonomy" id="143900"/>
    <lineage>
        <taxon>Eukaryota</taxon>
        <taxon>Metazoa</taxon>
        <taxon>Chordata</taxon>
        <taxon>Craniata</taxon>
        <taxon>Vertebrata</taxon>
        <taxon>Euteleostomi</taxon>
        <taxon>Actinopterygii</taxon>
        <taxon>Neopterygii</taxon>
        <taxon>Teleostei</taxon>
        <taxon>Notacanthiformes</taxon>
        <taxon>Halosauridae</taxon>
        <taxon>Aldrovandia</taxon>
    </lineage>
</organism>
<dbReference type="Gene3D" id="2.60.40.10">
    <property type="entry name" value="Immunoglobulins"/>
    <property type="match status" value="1"/>
</dbReference>
<dbReference type="SUPFAM" id="SSF48726">
    <property type="entry name" value="Immunoglobulin"/>
    <property type="match status" value="1"/>
</dbReference>
<protein>
    <submittedName>
        <fullName evidence="5">Uncharacterized protein</fullName>
    </submittedName>
</protein>
<keyword evidence="2" id="KW-0391">Immunity</keyword>
<accession>A0AAD7VZK2</accession>
<dbReference type="InterPro" id="IPR051287">
    <property type="entry name" value="TCR_variable_region"/>
</dbReference>